<keyword evidence="1" id="KW-0732">Signal</keyword>
<dbReference type="OrthoDB" id="4367324at2759"/>
<comment type="caution">
    <text evidence="2">The sequence shown here is derived from an EMBL/GenBank/DDBJ whole genome shotgun (WGS) entry which is preliminary data.</text>
</comment>
<dbReference type="AlphaFoldDB" id="A0A9W4KMH1"/>
<protein>
    <submittedName>
        <fullName evidence="2">Uncharacterized protein</fullName>
    </submittedName>
</protein>
<evidence type="ECO:0000313" key="3">
    <source>
        <dbReference type="Proteomes" id="UP001154252"/>
    </source>
</evidence>
<accession>A0A9W4KMH1</accession>
<dbReference type="EMBL" id="CAJVRC010000904">
    <property type="protein sequence ID" value="CAG8909803.1"/>
    <property type="molecule type" value="Genomic_DNA"/>
</dbReference>
<reference evidence="2" key="1">
    <citation type="submission" date="2021-07" db="EMBL/GenBank/DDBJ databases">
        <authorList>
            <person name="Branca A.L. A."/>
        </authorList>
    </citation>
    <scope>NUCLEOTIDE SEQUENCE</scope>
</reference>
<name>A0A9W4KMH1_9EURO</name>
<evidence type="ECO:0000313" key="2">
    <source>
        <dbReference type="EMBL" id="CAG8909803.1"/>
    </source>
</evidence>
<dbReference type="Proteomes" id="UP001154252">
    <property type="component" value="Unassembled WGS sequence"/>
</dbReference>
<gene>
    <name evidence="2" type="ORF">PEGY_LOCUS10601</name>
</gene>
<organism evidence="2 3">
    <name type="scientific">Penicillium egyptiacum</name>
    <dbReference type="NCBI Taxonomy" id="1303716"/>
    <lineage>
        <taxon>Eukaryota</taxon>
        <taxon>Fungi</taxon>
        <taxon>Dikarya</taxon>
        <taxon>Ascomycota</taxon>
        <taxon>Pezizomycotina</taxon>
        <taxon>Eurotiomycetes</taxon>
        <taxon>Eurotiomycetidae</taxon>
        <taxon>Eurotiales</taxon>
        <taxon>Aspergillaceae</taxon>
        <taxon>Penicillium</taxon>
    </lineage>
</organism>
<sequence length="175" mass="19467">MSHQSLLQYLFVALPAVQGRLLAQIQLCDYFRQLKLVPITFDGGGSAAYIEQFRQDTAFVTLGDTFANSTNRAPGDIKVSWKWCSGYQYLERSTLRDEYNQVSSQVNFYMSQHNARHGFMLTNTELVAAKRLDGNGRLAVSRSIPWTAAGHSQLTVLTVVWSGMLATEEALGPVA</sequence>
<keyword evidence="3" id="KW-1185">Reference proteome</keyword>
<proteinExistence type="predicted"/>
<feature type="chain" id="PRO_5040989504" evidence="1">
    <location>
        <begin position="20"/>
        <end position="175"/>
    </location>
</feature>
<feature type="signal peptide" evidence="1">
    <location>
        <begin position="1"/>
        <end position="19"/>
    </location>
</feature>
<evidence type="ECO:0000256" key="1">
    <source>
        <dbReference type="SAM" id="SignalP"/>
    </source>
</evidence>